<evidence type="ECO:0000313" key="2">
    <source>
        <dbReference type="EMBL" id="AVO36594.1"/>
    </source>
</evidence>
<keyword evidence="3" id="KW-1185">Reference proteome</keyword>
<organism evidence="2 3">
    <name type="scientific">Pukyongiella litopenaei</name>
    <dbReference type="NCBI Taxonomy" id="2605946"/>
    <lineage>
        <taxon>Bacteria</taxon>
        <taxon>Pseudomonadati</taxon>
        <taxon>Pseudomonadota</taxon>
        <taxon>Alphaproteobacteria</taxon>
        <taxon>Rhodobacterales</taxon>
        <taxon>Paracoccaceae</taxon>
        <taxon>Pukyongiella</taxon>
    </lineage>
</organism>
<dbReference type="EMBL" id="CP027665">
    <property type="protein sequence ID" value="AVO36594.1"/>
    <property type="molecule type" value="Genomic_DNA"/>
</dbReference>
<sequence>MRSFSTAITNYLATGQVVVRQLIYFWARDHDTNAAETIGFWNDAIDGTVTIDGSPRTYIGRGAFQGTEPIIASPGLDVRTLQAAVAVPSSAVEDMVKGYNTRFAPVEVHRVFLNPETRAAVGSPIRDFRGFVEGIDWPDGSETSAAWATIRMVSETRILTRKLAGRKSHQTFREWGGDFFRRYGDVSGSVPVYWGEQRMDSPSDPKPKGPKKVTQEESPMFNSR</sequence>
<proteinExistence type="predicted"/>
<dbReference type="KEGG" id="thas:C6Y53_02015"/>
<reference evidence="3" key="1">
    <citation type="submission" date="2018-03" db="EMBL/GenBank/DDBJ databases">
        <title>Genomic analysis of the strain SH-1 isolated from shrimp intestine.</title>
        <authorList>
            <person name="Kim Y.-S."/>
            <person name="Kim S.-E."/>
            <person name="Kim K.-H."/>
        </authorList>
    </citation>
    <scope>NUCLEOTIDE SEQUENCE [LARGE SCALE GENOMIC DNA]</scope>
    <source>
        <strain evidence="3">SH-1</strain>
    </source>
</reference>
<accession>A0A2S0ML35</accession>
<feature type="region of interest" description="Disordered" evidence="1">
    <location>
        <begin position="194"/>
        <end position="224"/>
    </location>
</feature>
<name>A0A2S0ML35_9RHOB</name>
<dbReference type="AlphaFoldDB" id="A0A2S0ML35"/>
<feature type="compositionally biased region" description="Basic and acidic residues" evidence="1">
    <location>
        <begin position="197"/>
        <end position="207"/>
    </location>
</feature>
<evidence type="ECO:0000256" key="1">
    <source>
        <dbReference type="SAM" id="MobiDB-lite"/>
    </source>
</evidence>
<protein>
    <submittedName>
        <fullName evidence="2">Uncharacterized protein</fullName>
    </submittedName>
</protein>
<gene>
    <name evidence="2" type="ORF">C6Y53_02015</name>
</gene>
<evidence type="ECO:0000313" key="3">
    <source>
        <dbReference type="Proteomes" id="UP000237655"/>
    </source>
</evidence>
<dbReference type="Proteomes" id="UP000237655">
    <property type="component" value="Chromosome"/>
</dbReference>
<dbReference type="RefSeq" id="WP_106470909.1">
    <property type="nucleotide sequence ID" value="NZ_CP027665.1"/>
</dbReference>